<dbReference type="RefSeq" id="XP_001589865.1">
    <property type="nucleotide sequence ID" value="XM_001589815.1"/>
</dbReference>
<dbReference type="AlphaFoldDB" id="A7EW78"/>
<gene>
    <name evidence="2" type="ORF">SS1G_09587</name>
</gene>
<name>A7EW78_SCLS1</name>
<protein>
    <submittedName>
        <fullName evidence="2">Uncharacterized protein</fullName>
    </submittedName>
</protein>
<evidence type="ECO:0000313" key="3">
    <source>
        <dbReference type="Proteomes" id="UP000001312"/>
    </source>
</evidence>
<evidence type="ECO:0000313" key="2">
    <source>
        <dbReference type="EMBL" id="EDN93720.1"/>
    </source>
</evidence>
<dbReference type="EMBL" id="CH476633">
    <property type="protein sequence ID" value="EDN93720.1"/>
    <property type="molecule type" value="Genomic_DNA"/>
</dbReference>
<proteinExistence type="predicted"/>
<organism evidence="2 3">
    <name type="scientific">Sclerotinia sclerotiorum (strain ATCC 18683 / 1980 / Ss-1)</name>
    <name type="common">White mold</name>
    <name type="synonym">Whetzelinia sclerotiorum</name>
    <dbReference type="NCBI Taxonomy" id="665079"/>
    <lineage>
        <taxon>Eukaryota</taxon>
        <taxon>Fungi</taxon>
        <taxon>Dikarya</taxon>
        <taxon>Ascomycota</taxon>
        <taxon>Pezizomycotina</taxon>
        <taxon>Leotiomycetes</taxon>
        <taxon>Helotiales</taxon>
        <taxon>Sclerotiniaceae</taxon>
        <taxon>Sclerotinia</taxon>
    </lineage>
</organism>
<dbReference type="GeneID" id="5485668"/>
<feature type="region of interest" description="Disordered" evidence="1">
    <location>
        <begin position="42"/>
        <end position="63"/>
    </location>
</feature>
<accession>A7EW78</accession>
<evidence type="ECO:0000256" key="1">
    <source>
        <dbReference type="SAM" id="MobiDB-lite"/>
    </source>
</evidence>
<dbReference type="HOGENOM" id="CLU_2887169_0_0_1"/>
<reference evidence="3" key="1">
    <citation type="journal article" date="2011" name="PLoS Genet.">
        <title>Genomic analysis of the necrotrophic fungal pathogens Sclerotinia sclerotiorum and Botrytis cinerea.</title>
        <authorList>
            <person name="Amselem J."/>
            <person name="Cuomo C.A."/>
            <person name="van Kan J.A."/>
            <person name="Viaud M."/>
            <person name="Benito E.P."/>
            <person name="Couloux A."/>
            <person name="Coutinho P.M."/>
            <person name="de Vries R.P."/>
            <person name="Dyer P.S."/>
            <person name="Fillinger S."/>
            <person name="Fournier E."/>
            <person name="Gout L."/>
            <person name="Hahn M."/>
            <person name="Kohn L."/>
            <person name="Lapalu N."/>
            <person name="Plummer K.M."/>
            <person name="Pradier J.M."/>
            <person name="Quevillon E."/>
            <person name="Sharon A."/>
            <person name="Simon A."/>
            <person name="ten Have A."/>
            <person name="Tudzynski B."/>
            <person name="Tudzynski P."/>
            <person name="Wincker P."/>
            <person name="Andrew M."/>
            <person name="Anthouard V."/>
            <person name="Beever R.E."/>
            <person name="Beffa R."/>
            <person name="Benoit I."/>
            <person name="Bouzid O."/>
            <person name="Brault B."/>
            <person name="Chen Z."/>
            <person name="Choquer M."/>
            <person name="Collemare J."/>
            <person name="Cotton P."/>
            <person name="Danchin E.G."/>
            <person name="Da Silva C."/>
            <person name="Gautier A."/>
            <person name="Giraud C."/>
            <person name="Giraud T."/>
            <person name="Gonzalez C."/>
            <person name="Grossetete S."/>
            <person name="Guldener U."/>
            <person name="Henrissat B."/>
            <person name="Howlett B.J."/>
            <person name="Kodira C."/>
            <person name="Kretschmer M."/>
            <person name="Lappartient A."/>
            <person name="Leroch M."/>
            <person name="Levis C."/>
            <person name="Mauceli E."/>
            <person name="Neuveglise C."/>
            <person name="Oeser B."/>
            <person name="Pearson M."/>
            <person name="Poulain J."/>
            <person name="Poussereau N."/>
            <person name="Quesneville H."/>
            <person name="Rascle C."/>
            <person name="Schumacher J."/>
            <person name="Segurens B."/>
            <person name="Sexton A."/>
            <person name="Silva E."/>
            <person name="Sirven C."/>
            <person name="Soanes D.M."/>
            <person name="Talbot N.J."/>
            <person name="Templeton M."/>
            <person name="Yandava C."/>
            <person name="Yarden O."/>
            <person name="Zeng Q."/>
            <person name="Rollins J.A."/>
            <person name="Lebrun M.H."/>
            <person name="Dickman M."/>
        </authorList>
    </citation>
    <scope>NUCLEOTIDE SEQUENCE [LARGE SCALE GENOMIC DNA]</scope>
    <source>
        <strain evidence="3">ATCC 18683 / 1980 / Ss-1</strain>
    </source>
</reference>
<dbReference type="Proteomes" id="UP000001312">
    <property type="component" value="Unassembled WGS sequence"/>
</dbReference>
<sequence>MPCEPKSIARTVDNLDWQARKWDNWPYELGCGLDLLVGSQVRTHEPDLPSNREEEKDEGHPIT</sequence>
<dbReference type="InParanoid" id="A7EW78"/>
<dbReference type="KEGG" id="ssl:SS1G_09587"/>
<keyword evidence="3" id="KW-1185">Reference proteome</keyword>